<dbReference type="Pfam" id="PF08310">
    <property type="entry name" value="LGFP"/>
    <property type="match status" value="1"/>
</dbReference>
<name>A0AAI8U046_MYCME</name>
<protein>
    <recommendedName>
        <fullName evidence="3">Esterase</fullName>
    </recommendedName>
</protein>
<evidence type="ECO:0000313" key="2">
    <source>
        <dbReference type="Proteomes" id="UP001241092"/>
    </source>
</evidence>
<gene>
    <name evidence="1" type="ORF">hbim_06018</name>
</gene>
<dbReference type="AlphaFoldDB" id="A0AAI8U046"/>
<proteinExistence type="predicted"/>
<evidence type="ECO:0008006" key="3">
    <source>
        <dbReference type="Google" id="ProtNLM"/>
    </source>
</evidence>
<sequence>MQATGSAVTLVAVLAVTVSGVTGCARPANPGQSVDAPVVADAGVTVPNLDDAVSMHSTTIPTPGGPFVVQGEILQKYLAFGGVSSALGLPTSDELSARGGSGRYSTFTGGAIYWTHRTGAHVVWGRIREGWERSGGPDGPLGYPTTDERSIPDGWESTFQHGIIAHTRGQTRIETR</sequence>
<accession>A0AAI8U046</accession>
<reference evidence="1" key="1">
    <citation type="submission" date="2023-03" db="EMBL/GenBank/DDBJ databases">
        <title>Draft genome sequence of a Mycolicibacterium mageritense strain H4_3_1 isolated from a hybrid biological-inorganic system reactor.</title>
        <authorList>
            <person name="Feng X."/>
            <person name="Kazama D."/>
            <person name="Sato K."/>
            <person name="Kobayashi H."/>
        </authorList>
    </citation>
    <scope>NUCLEOTIDE SEQUENCE</scope>
    <source>
        <strain evidence="1">H4_3_1</strain>
    </source>
</reference>
<dbReference type="RefSeq" id="WP_286212176.1">
    <property type="nucleotide sequence ID" value="NZ_AP027452.1"/>
</dbReference>
<dbReference type="Proteomes" id="UP001241092">
    <property type="component" value="Chromosome"/>
</dbReference>
<dbReference type="InterPro" id="IPR013207">
    <property type="entry name" value="LGFP"/>
</dbReference>
<evidence type="ECO:0000313" key="1">
    <source>
        <dbReference type="EMBL" id="BDY32056.1"/>
    </source>
</evidence>
<dbReference type="EMBL" id="AP027452">
    <property type="protein sequence ID" value="BDY32056.1"/>
    <property type="molecule type" value="Genomic_DNA"/>
</dbReference>
<organism evidence="1 2">
    <name type="scientific">Mycolicibacterium mageritense</name>
    <name type="common">Mycobacterium mageritense</name>
    <dbReference type="NCBI Taxonomy" id="53462"/>
    <lineage>
        <taxon>Bacteria</taxon>
        <taxon>Bacillati</taxon>
        <taxon>Actinomycetota</taxon>
        <taxon>Actinomycetes</taxon>
        <taxon>Mycobacteriales</taxon>
        <taxon>Mycobacteriaceae</taxon>
        <taxon>Mycolicibacterium</taxon>
    </lineage>
</organism>